<dbReference type="InterPro" id="IPR047586">
    <property type="entry name" value="Cds1"/>
</dbReference>
<dbReference type="EC" id="4.4.1.1" evidence="3"/>
<dbReference type="Pfam" id="PF00291">
    <property type="entry name" value="PALP"/>
    <property type="match status" value="1"/>
</dbReference>
<protein>
    <recommendedName>
        <fullName evidence="3">L-cysteine desulfhydrase Cds1</fullName>
        <ecNumber evidence="3">4.4.1.1</ecNumber>
    </recommendedName>
</protein>
<dbReference type="EMBL" id="JANFNG010000026">
    <property type="protein sequence ID" value="MCQ4083791.1"/>
    <property type="molecule type" value="Genomic_DNA"/>
</dbReference>
<comment type="cofactor">
    <cofactor evidence="1 3">
        <name>pyridoxal 5'-phosphate</name>
        <dbReference type="ChEBI" id="CHEBI:597326"/>
    </cofactor>
</comment>
<dbReference type="SUPFAM" id="SSF53686">
    <property type="entry name" value="Tryptophan synthase beta subunit-like PLP-dependent enzymes"/>
    <property type="match status" value="1"/>
</dbReference>
<comment type="caution">
    <text evidence="5">The sequence shown here is derived from an EMBL/GenBank/DDBJ whole genome shotgun (WGS) entry which is preliminary data.</text>
</comment>
<evidence type="ECO:0000256" key="3">
    <source>
        <dbReference type="HAMAP-Rule" id="MF_00868"/>
    </source>
</evidence>
<keyword evidence="3" id="KW-0963">Cytoplasm</keyword>
<evidence type="ECO:0000313" key="6">
    <source>
        <dbReference type="Proteomes" id="UP001057702"/>
    </source>
</evidence>
<name>A0ABT1Q1H8_9ACTN</name>
<feature type="domain" description="Tryptophan synthase beta chain-like PALP" evidence="4">
    <location>
        <begin position="47"/>
        <end position="336"/>
    </location>
</feature>
<evidence type="ECO:0000256" key="1">
    <source>
        <dbReference type="ARBA" id="ARBA00001933"/>
    </source>
</evidence>
<dbReference type="PANTHER" id="PTHR10314">
    <property type="entry name" value="CYSTATHIONINE BETA-SYNTHASE"/>
    <property type="match status" value="1"/>
</dbReference>
<reference evidence="5" key="1">
    <citation type="submission" date="2022-06" db="EMBL/GenBank/DDBJ databases">
        <title>Draft genome sequence of Streptomyces sp. RB6PN25 isolated from peat swamp forest in Thailand.</title>
        <authorList>
            <person name="Duangmal K."/>
            <person name="Klaysubun C."/>
        </authorList>
    </citation>
    <scope>NUCLEOTIDE SEQUENCE</scope>
    <source>
        <strain evidence="5">RB6PN25</strain>
    </source>
</reference>
<keyword evidence="6" id="KW-1185">Reference proteome</keyword>
<proteinExistence type="inferred from homology"/>
<dbReference type="Gene3D" id="3.40.50.1100">
    <property type="match status" value="2"/>
</dbReference>
<keyword evidence="3" id="KW-0456">Lyase</keyword>
<dbReference type="Proteomes" id="UP001057702">
    <property type="component" value="Unassembled WGS sequence"/>
</dbReference>
<dbReference type="InterPro" id="IPR001926">
    <property type="entry name" value="TrpB-like_PALP"/>
</dbReference>
<comment type="function">
    <text evidence="3">A cysteine desulfhydrase that generates hydrogen sulfide, H(2)S. The H(2)S produced by this enzyme modulates the balance between respiration and glycolysis, and contributes to redox homeostasis. Probably eliminates toxic levels of Cys (which can induce oxidative stress).</text>
</comment>
<keyword evidence="2 3" id="KW-0663">Pyridoxal phosphate</keyword>
<evidence type="ECO:0000259" key="4">
    <source>
        <dbReference type="Pfam" id="PF00291"/>
    </source>
</evidence>
<sequence length="377" mass="41766">MTDIAPPRPAPELNEDIDRHDPVYRAWLKEAVAKVQADANRSADTHLLSVPLPEAWGIDLYLKDESTHPTGSLKHRLARSLFLYALCNGWIRPCRPVIEASSGSTAVSEAYFARLIGVPFVSVMARTTSRAKIELIEFQGGTCHLVDDPCEVYDAAARLAAGTGGHYMDQFTYAERATDWRGNNNIAESVFRQMERERHPEPRWIVATAGTGGTSATIARYIHYTQRDTAVCVADPENSAFFDGWRTGDPTVRTSLGSRIEGIGRPRVEPSFIPTTVDRMMRVPDAASIATIHLLHRLLGRRTGASTGTGTWAAFRIIAEMRARGERGSVVTLLCDPGERYLDKYYSPRWLADQAIDVTPYTARLEAFLETGELTVA</sequence>
<comment type="catalytic activity">
    <reaction evidence="3">
        <text>L-cysteine + H2O = hydrogen sulfide + pyruvate + NH4(+) + H(+)</text>
        <dbReference type="Rhea" id="RHEA:24931"/>
        <dbReference type="ChEBI" id="CHEBI:15361"/>
        <dbReference type="ChEBI" id="CHEBI:15377"/>
        <dbReference type="ChEBI" id="CHEBI:15378"/>
        <dbReference type="ChEBI" id="CHEBI:28938"/>
        <dbReference type="ChEBI" id="CHEBI:29919"/>
        <dbReference type="ChEBI" id="CHEBI:35235"/>
        <dbReference type="EC" id="4.4.1.1"/>
    </reaction>
</comment>
<dbReference type="RefSeq" id="WP_255922793.1">
    <property type="nucleotide sequence ID" value="NZ_JANFNG010000026.1"/>
</dbReference>
<organism evidence="5 6">
    <name type="scientific">Streptomyces humicola</name>
    <dbReference type="NCBI Taxonomy" id="2953240"/>
    <lineage>
        <taxon>Bacteria</taxon>
        <taxon>Bacillati</taxon>
        <taxon>Actinomycetota</taxon>
        <taxon>Actinomycetes</taxon>
        <taxon>Kitasatosporales</taxon>
        <taxon>Streptomycetaceae</taxon>
        <taxon>Streptomyces</taxon>
    </lineage>
</organism>
<evidence type="ECO:0000313" key="5">
    <source>
        <dbReference type="EMBL" id="MCQ4083791.1"/>
    </source>
</evidence>
<comment type="similarity">
    <text evidence="3">Belongs to the cysteine synthase/cystathionine beta-synthase family. Cds1 subfamily.</text>
</comment>
<feature type="modified residue" description="N6-(pyridoxal phosphate)lysine" evidence="3">
    <location>
        <position position="74"/>
    </location>
</feature>
<dbReference type="HAMAP" id="MF_00868">
    <property type="entry name" value="Cds1"/>
    <property type="match status" value="1"/>
</dbReference>
<accession>A0ABT1Q1H8</accession>
<dbReference type="InterPro" id="IPR050214">
    <property type="entry name" value="Cys_Synth/Cystath_Beta-Synth"/>
</dbReference>
<evidence type="ECO:0000256" key="2">
    <source>
        <dbReference type="ARBA" id="ARBA00022898"/>
    </source>
</evidence>
<dbReference type="InterPro" id="IPR036052">
    <property type="entry name" value="TrpB-like_PALP_sf"/>
</dbReference>
<gene>
    <name evidence="3" type="primary">cds1</name>
    <name evidence="5" type="ORF">NGB36_25155</name>
</gene>